<gene>
    <name evidence="1" type="ORF">ACFP57_00800</name>
</gene>
<dbReference type="EMBL" id="JBHSUA010000003">
    <property type="protein sequence ID" value="MFC6395537.1"/>
    <property type="molecule type" value="Genomic_DNA"/>
</dbReference>
<organism evidence="1 2">
    <name type="scientific">Luteococcus sanguinis</name>
    <dbReference type="NCBI Taxonomy" id="174038"/>
    <lineage>
        <taxon>Bacteria</taxon>
        <taxon>Bacillati</taxon>
        <taxon>Actinomycetota</taxon>
        <taxon>Actinomycetes</taxon>
        <taxon>Propionibacteriales</taxon>
        <taxon>Propionibacteriaceae</taxon>
        <taxon>Luteococcus</taxon>
    </lineage>
</organism>
<evidence type="ECO:0000313" key="2">
    <source>
        <dbReference type="Proteomes" id="UP001596266"/>
    </source>
</evidence>
<reference evidence="2" key="1">
    <citation type="journal article" date="2019" name="Int. J. Syst. Evol. Microbiol.">
        <title>The Global Catalogue of Microorganisms (GCM) 10K type strain sequencing project: providing services to taxonomists for standard genome sequencing and annotation.</title>
        <authorList>
            <consortium name="The Broad Institute Genomics Platform"/>
            <consortium name="The Broad Institute Genome Sequencing Center for Infectious Disease"/>
            <person name="Wu L."/>
            <person name="Ma J."/>
        </authorList>
    </citation>
    <scope>NUCLEOTIDE SEQUENCE [LARGE SCALE GENOMIC DNA]</scope>
    <source>
        <strain evidence="2">CGMCC 1.15277</strain>
    </source>
</reference>
<keyword evidence="2" id="KW-1185">Reference proteome</keyword>
<dbReference type="InterPro" id="IPR021530">
    <property type="entry name" value="AllH-like"/>
</dbReference>
<dbReference type="Pfam" id="PF11392">
    <property type="entry name" value="AllH"/>
    <property type="match status" value="1"/>
</dbReference>
<evidence type="ECO:0000313" key="1">
    <source>
        <dbReference type="EMBL" id="MFC6395537.1"/>
    </source>
</evidence>
<comment type="caution">
    <text evidence="1">The sequence shown here is derived from an EMBL/GenBank/DDBJ whole genome shotgun (WGS) entry which is preliminary data.</text>
</comment>
<name>A0ABW1X010_9ACTN</name>
<dbReference type="RefSeq" id="WP_343885438.1">
    <property type="nucleotide sequence ID" value="NZ_BAAAKI010000006.1"/>
</dbReference>
<protein>
    <submittedName>
        <fullName evidence="1">DUF2877 domain-containing protein</fullName>
    </submittedName>
</protein>
<sequence length="243" mass="25942">MPDVAALVHVHPQAIAWQSEDPNKLQVVTNTSRGLVPGGYCVSPTHFRDLQHDPAKVAELTTATRISLKMPPVVRIDPAALGHWRAVFTEPGQVGISKTLDSWRLALELAAAVVSRQGTREVLDQLIGIGEGTKPVGDQVVVGVLAGLSARRQLSDELSLLVRERLDRTTASGRHDLAWAIDGEFSERIHMIVLSLHTPAAARAQARRAGGWRGASGLDLACGVMAGIEAPGVPTPAHVRTRG</sequence>
<accession>A0ABW1X010</accession>
<dbReference type="Proteomes" id="UP001596266">
    <property type="component" value="Unassembled WGS sequence"/>
</dbReference>
<proteinExistence type="predicted"/>